<reference evidence="3" key="1">
    <citation type="journal article" date="2023" name="Mol. Phylogenet. Evol.">
        <title>Genome-scale phylogeny and comparative genomics of the fungal order Sordariales.</title>
        <authorList>
            <person name="Hensen N."/>
            <person name="Bonometti L."/>
            <person name="Westerberg I."/>
            <person name="Brannstrom I.O."/>
            <person name="Guillou S."/>
            <person name="Cros-Aarteil S."/>
            <person name="Calhoun S."/>
            <person name="Haridas S."/>
            <person name="Kuo A."/>
            <person name="Mondo S."/>
            <person name="Pangilinan J."/>
            <person name="Riley R."/>
            <person name="LaButti K."/>
            <person name="Andreopoulos B."/>
            <person name="Lipzen A."/>
            <person name="Chen C."/>
            <person name="Yan M."/>
            <person name="Daum C."/>
            <person name="Ng V."/>
            <person name="Clum A."/>
            <person name="Steindorff A."/>
            <person name="Ohm R.A."/>
            <person name="Martin F."/>
            <person name="Silar P."/>
            <person name="Natvig D.O."/>
            <person name="Lalanne C."/>
            <person name="Gautier V."/>
            <person name="Ament-Velasquez S.L."/>
            <person name="Kruys A."/>
            <person name="Hutchinson M.I."/>
            <person name="Powell A.J."/>
            <person name="Barry K."/>
            <person name="Miller A.N."/>
            <person name="Grigoriev I.V."/>
            <person name="Debuchy R."/>
            <person name="Gladieux P."/>
            <person name="Hiltunen Thoren M."/>
            <person name="Johannesson H."/>
        </authorList>
    </citation>
    <scope>NUCLEOTIDE SEQUENCE</scope>
    <source>
        <strain evidence="3">CBS 232.78</strain>
    </source>
</reference>
<dbReference type="Proteomes" id="UP001285441">
    <property type="component" value="Unassembled WGS sequence"/>
</dbReference>
<keyword evidence="1" id="KW-0812">Transmembrane</keyword>
<keyword evidence="2" id="KW-0732">Signal</keyword>
<reference evidence="3" key="2">
    <citation type="submission" date="2023-06" db="EMBL/GenBank/DDBJ databases">
        <authorList>
            <consortium name="Lawrence Berkeley National Laboratory"/>
            <person name="Haridas S."/>
            <person name="Hensen N."/>
            <person name="Bonometti L."/>
            <person name="Westerberg I."/>
            <person name="Brannstrom I.O."/>
            <person name="Guillou S."/>
            <person name="Cros-Aarteil S."/>
            <person name="Calhoun S."/>
            <person name="Kuo A."/>
            <person name="Mondo S."/>
            <person name="Pangilinan J."/>
            <person name="Riley R."/>
            <person name="LaButti K."/>
            <person name="Andreopoulos B."/>
            <person name="Lipzen A."/>
            <person name="Chen C."/>
            <person name="Yanf M."/>
            <person name="Daum C."/>
            <person name="Ng V."/>
            <person name="Clum A."/>
            <person name="Steindorff A."/>
            <person name="Ohm R."/>
            <person name="Martin F."/>
            <person name="Silar P."/>
            <person name="Natvig D."/>
            <person name="Lalanne C."/>
            <person name="Gautier V."/>
            <person name="Ament-velasquez S.L."/>
            <person name="Kruys A."/>
            <person name="Hutchinson M.I."/>
            <person name="Powell A.J."/>
            <person name="Barry K."/>
            <person name="Miller A.N."/>
            <person name="Grigoriev I.V."/>
            <person name="Debuchy R."/>
            <person name="Gladieux P."/>
            <person name="Thoren M.H."/>
            <person name="Johannesson H."/>
        </authorList>
    </citation>
    <scope>NUCLEOTIDE SEQUENCE</scope>
    <source>
        <strain evidence="3">CBS 232.78</strain>
    </source>
</reference>
<gene>
    <name evidence="3" type="ORF">B0H63DRAFT_525561</name>
</gene>
<name>A0AAE0KL94_9PEZI</name>
<protein>
    <recommendedName>
        <fullName evidence="5">Peptidase A1 domain-containing protein</fullName>
    </recommendedName>
</protein>
<feature type="transmembrane region" description="Helical" evidence="1">
    <location>
        <begin position="408"/>
        <end position="430"/>
    </location>
</feature>
<dbReference type="InterPro" id="IPR011043">
    <property type="entry name" value="Gal_Oxase/kelch_b-propeller"/>
</dbReference>
<evidence type="ECO:0000313" key="3">
    <source>
        <dbReference type="EMBL" id="KAK3378325.1"/>
    </source>
</evidence>
<dbReference type="AlphaFoldDB" id="A0AAE0KL94"/>
<evidence type="ECO:0000256" key="2">
    <source>
        <dbReference type="SAM" id="SignalP"/>
    </source>
</evidence>
<dbReference type="Gene3D" id="2.120.10.80">
    <property type="entry name" value="Kelch-type beta propeller"/>
    <property type="match status" value="1"/>
</dbReference>
<evidence type="ECO:0000313" key="4">
    <source>
        <dbReference type="Proteomes" id="UP001285441"/>
    </source>
</evidence>
<evidence type="ECO:0008006" key="5">
    <source>
        <dbReference type="Google" id="ProtNLM"/>
    </source>
</evidence>
<evidence type="ECO:0000256" key="1">
    <source>
        <dbReference type="SAM" id="Phobius"/>
    </source>
</evidence>
<dbReference type="InterPro" id="IPR015915">
    <property type="entry name" value="Kelch-typ_b-propeller"/>
</dbReference>
<keyword evidence="1" id="KW-0472">Membrane</keyword>
<sequence>MKAVTSLLRSFLCITGSVSTVSLSSPIITSRQANSVIGATVFLRRAFHSSAVLDGWVYISGGEFSYSSGGGTIEYHKRFNIDKLVLGMDRHIVETTLDVQAQESTESKEWQNSVSSPQGLWSFTPDGLGGGSWQSLNETVDPIFTNRPRAFKGQVYSTRGTGFFLGVHKTPVEGLVAYDFSTKQVTNTMISGQGGPDPLTPFTNVRIYDLESKKLHEQQTIGNVPEPWKDFCLAGAGSSNRTHEIIVYAGWAGKLGSSAIPYDQAFVLTLPGFHWVEADFAALHPRHGLTCHAVGGGQILTIGGVDMTQSSSSSKNDSSSGGSYADVFNTPNPFAQGLAIFDLGSLSWKSLYTPPSSSKKNTGRKPEDGFDSPSLKSIFAAENFGSPSSASGGVGPSNSSGRYPNTGAIVGGVVGGVAVVVLVVVIAICCRRARKR</sequence>
<proteinExistence type="predicted"/>
<feature type="signal peptide" evidence="2">
    <location>
        <begin position="1"/>
        <end position="20"/>
    </location>
</feature>
<comment type="caution">
    <text evidence="3">The sequence shown here is derived from an EMBL/GenBank/DDBJ whole genome shotgun (WGS) entry which is preliminary data.</text>
</comment>
<keyword evidence="1" id="KW-1133">Transmembrane helix</keyword>
<accession>A0AAE0KL94</accession>
<organism evidence="3 4">
    <name type="scientific">Podospora didyma</name>
    <dbReference type="NCBI Taxonomy" id="330526"/>
    <lineage>
        <taxon>Eukaryota</taxon>
        <taxon>Fungi</taxon>
        <taxon>Dikarya</taxon>
        <taxon>Ascomycota</taxon>
        <taxon>Pezizomycotina</taxon>
        <taxon>Sordariomycetes</taxon>
        <taxon>Sordariomycetidae</taxon>
        <taxon>Sordariales</taxon>
        <taxon>Podosporaceae</taxon>
        <taxon>Podospora</taxon>
    </lineage>
</organism>
<dbReference type="EMBL" id="JAULSW010000006">
    <property type="protein sequence ID" value="KAK3378325.1"/>
    <property type="molecule type" value="Genomic_DNA"/>
</dbReference>
<feature type="chain" id="PRO_5041929474" description="Peptidase A1 domain-containing protein" evidence="2">
    <location>
        <begin position="21"/>
        <end position="436"/>
    </location>
</feature>
<dbReference type="SUPFAM" id="SSF50965">
    <property type="entry name" value="Galactose oxidase, central domain"/>
    <property type="match status" value="1"/>
</dbReference>
<keyword evidence="4" id="KW-1185">Reference proteome</keyword>